<dbReference type="RefSeq" id="XP_031559767.1">
    <property type="nucleotide sequence ID" value="XM_031703907.1"/>
</dbReference>
<keyword evidence="4" id="KW-1185">Reference proteome</keyword>
<gene>
    <name evidence="5" type="primary">LOC116295947</name>
</gene>
<dbReference type="InterPro" id="IPR047115">
    <property type="entry name" value="ARSB"/>
</dbReference>
<dbReference type="PANTHER" id="PTHR10342">
    <property type="entry name" value="ARYLSULFATASE"/>
    <property type="match status" value="1"/>
</dbReference>
<dbReference type="Proteomes" id="UP000515163">
    <property type="component" value="Unplaced"/>
</dbReference>
<keyword evidence="1" id="KW-0479">Metal-binding</keyword>
<dbReference type="GeneID" id="116295947"/>
<organism evidence="4 5">
    <name type="scientific">Actinia tenebrosa</name>
    <name type="common">Australian red waratah sea anemone</name>
    <dbReference type="NCBI Taxonomy" id="6105"/>
    <lineage>
        <taxon>Eukaryota</taxon>
        <taxon>Metazoa</taxon>
        <taxon>Cnidaria</taxon>
        <taxon>Anthozoa</taxon>
        <taxon>Hexacorallia</taxon>
        <taxon>Actiniaria</taxon>
        <taxon>Actiniidae</taxon>
        <taxon>Actinia</taxon>
    </lineage>
</organism>
<dbReference type="GO" id="GO:0008484">
    <property type="term" value="F:sulfuric ester hydrolase activity"/>
    <property type="evidence" value="ECO:0007669"/>
    <property type="project" value="InterPro"/>
</dbReference>
<keyword evidence="3" id="KW-0325">Glycoprotein</keyword>
<dbReference type="KEGG" id="aten:116295947"/>
<name>A0A6P8I4B6_ACTTE</name>
<evidence type="ECO:0000256" key="2">
    <source>
        <dbReference type="ARBA" id="ARBA00022837"/>
    </source>
</evidence>
<dbReference type="AlphaFoldDB" id="A0A6P8I4B6"/>
<dbReference type="InterPro" id="IPR017850">
    <property type="entry name" value="Alkaline_phosphatase_core_sf"/>
</dbReference>
<dbReference type="OrthoDB" id="103349at2759"/>
<keyword evidence="2" id="KW-0106">Calcium</keyword>
<protein>
    <submittedName>
        <fullName evidence="5">Arylsulfatase J-like</fullName>
    </submittedName>
</protein>
<evidence type="ECO:0000256" key="1">
    <source>
        <dbReference type="ARBA" id="ARBA00022723"/>
    </source>
</evidence>
<evidence type="ECO:0000313" key="4">
    <source>
        <dbReference type="Proteomes" id="UP000515163"/>
    </source>
</evidence>
<sequence length="84" mass="9774">MARRRKSRGKRSGFNNIIKMALYNITADPEERTDLSTRLPDVVTTLMKRVDFYMKGVVPSLKTAPDKKAKQMAKRNGYWGPWRE</sequence>
<dbReference type="GO" id="GO:0046872">
    <property type="term" value="F:metal ion binding"/>
    <property type="evidence" value="ECO:0007669"/>
    <property type="project" value="UniProtKB-KW"/>
</dbReference>
<dbReference type="InParanoid" id="A0A6P8I4B6"/>
<evidence type="ECO:0000313" key="5">
    <source>
        <dbReference type="RefSeq" id="XP_031559767.1"/>
    </source>
</evidence>
<reference evidence="5" key="1">
    <citation type="submission" date="2025-08" db="UniProtKB">
        <authorList>
            <consortium name="RefSeq"/>
        </authorList>
    </citation>
    <scope>IDENTIFICATION</scope>
    <source>
        <tissue evidence="5">Tentacle</tissue>
    </source>
</reference>
<proteinExistence type="predicted"/>
<evidence type="ECO:0000256" key="3">
    <source>
        <dbReference type="ARBA" id="ARBA00023180"/>
    </source>
</evidence>
<dbReference type="Gene3D" id="3.30.1120.10">
    <property type="match status" value="1"/>
</dbReference>
<dbReference type="PANTHER" id="PTHR10342:SF274">
    <property type="entry name" value="ARYLSULFATASE B"/>
    <property type="match status" value="1"/>
</dbReference>
<accession>A0A6P8I4B6</accession>
<dbReference type="SUPFAM" id="SSF53649">
    <property type="entry name" value="Alkaline phosphatase-like"/>
    <property type="match status" value="1"/>
</dbReference>